<keyword evidence="5" id="KW-1133">Transmembrane helix</keyword>
<organism evidence="7 8">
    <name type="scientific">Cryptosporidium andersoni</name>
    <dbReference type="NCBI Taxonomy" id="117008"/>
    <lineage>
        <taxon>Eukaryota</taxon>
        <taxon>Sar</taxon>
        <taxon>Alveolata</taxon>
        <taxon>Apicomplexa</taxon>
        <taxon>Conoidasida</taxon>
        <taxon>Coccidia</taxon>
        <taxon>Eucoccidiorida</taxon>
        <taxon>Eimeriorina</taxon>
        <taxon>Cryptosporidiidae</taxon>
        <taxon>Cryptosporidium</taxon>
    </lineage>
</organism>
<keyword evidence="5" id="KW-0472">Membrane</keyword>
<dbReference type="AlphaFoldDB" id="A0A1J4MVD7"/>
<feature type="transmembrane region" description="Helical" evidence="5">
    <location>
        <begin position="6"/>
        <end position="23"/>
    </location>
</feature>
<dbReference type="PANTHER" id="PTHR20920">
    <property type="entry name" value="RPE-SPONDIN"/>
    <property type="match status" value="1"/>
</dbReference>
<dbReference type="OrthoDB" id="372508at2759"/>
<feature type="transmembrane region" description="Helical" evidence="5">
    <location>
        <begin position="229"/>
        <end position="248"/>
    </location>
</feature>
<evidence type="ECO:0000313" key="7">
    <source>
        <dbReference type="EMBL" id="OII78226.1"/>
    </source>
</evidence>
<evidence type="ECO:0000256" key="2">
    <source>
        <dbReference type="ARBA" id="ARBA00023157"/>
    </source>
</evidence>
<comment type="caution">
    <text evidence="4">Lacks conserved residue(s) required for the propagation of feature annotation.</text>
</comment>
<dbReference type="EMBL" id="LRBS01000003">
    <property type="protein sequence ID" value="OII78226.1"/>
    <property type="molecule type" value="Genomic_DNA"/>
</dbReference>
<evidence type="ECO:0000256" key="3">
    <source>
        <dbReference type="ARBA" id="ARBA00023180"/>
    </source>
</evidence>
<dbReference type="Gene3D" id="2.10.25.10">
    <property type="entry name" value="Laminin"/>
    <property type="match status" value="1"/>
</dbReference>
<accession>A0A1J4MVD7</accession>
<dbReference type="InterPro" id="IPR036383">
    <property type="entry name" value="TSP1_rpt_sf"/>
</dbReference>
<comment type="caution">
    <text evidence="7">The sequence shown here is derived from an EMBL/GenBank/DDBJ whole genome shotgun (WGS) entry which is preliminary data.</text>
</comment>
<name>A0A1J4MVD7_9CRYT</name>
<dbReference type="PROSITE" id="PS00022">
    <property type="entry name" value="EGF_1"/>
    <property type="match status" value="1"/>
</dbReference>
<evidence type="ECO:0000256" key="5">
    <source>
        <dbReference type="SAM" id="Phobius"/>
    </source>
</evidence>
<proteinExistence type="predicted"/>
<feature type="transmembrane region" description="Helical" evidence="5">
    <location>
        <begin position="550"/>
        <end position="571"/>
    </location>
</feature>
<dbReference type="SUPFAM" id="SSF82895">
    <property type="entry name" value="TSP-1 type 1 repeat"/>
    <property type="match status" value="3"/>
</dbReference>
<dbReference type="InterPro" id="IPR000742">
    <property type="entry name" value="EGF"/>
</dbReference>
<dbReference type="SMART" id="SM00209">
    <property type="entry name" value="TSP1"/>
    <property type="match status" value="3"/>
</dbReference>
<dbReference type="CDD" id="cd00054">
    <property type="entry name" value="EGF_CA"/>
    <property type="match status" value="1"/>
</dbReference>
<dbReference type="InterPro" id="IPR000884">
    <property type="entry name" value="TSP1_rpt"/>
</dbReference>
<dbReference type="PROSITE" id="PS50026">
    <property type="entry name" value="EGF_3"/>
    <property type="match status" value="1"/>
</dbReference>
<dbReference type="InterPro" id="IPR044004">
    <property type="entry name" value="TSP1_spondin_dom"/>
</dbReference>
<keyword evidence="8" id="KW-1185">Reference proteome</keyword>
<dbReference type="Proteomes" id="UP000186804">
    <property type="component" value="Unassembled WGS sequence"/>
</dbReference>
<dbReference type="SUPFAM" id="SSF57196">
    <property type="entry name" value="EGF/Laminin"/>
    <property type="match status" value="1"/>
</dbReference>
<protein>
    <submittedName>
        <fullName evidence="7">Thrombospondin type 1 domain-containing protein</fullName>
    </submittedName>
</protein>
<keyword evidence="3" id="KW-0325">Glycoprotein</keyword>
<keyword evidence="4" id="KW-0245">EGF-like domain</keyword>
<dbReference type="Pfam" id="PF19028">
    <property type="entry name" value="TSP1_spondin"/>
    <property type="match status" value="3"/>
</dbReference>
<evidence type="ECO:0000256" key="4">
    <source>
        <dbReference type="PROSITE-ProRule" id="PRU00076"/>
    </source>
</evidence>
<dbReference type="Gene3D" id="2.20.100.10">
    <property type="entry name" value="Thrombospondin type-1 (TSP1) repeat"/>
    <property type="match status" value="3"/>
</dbReference>
<reference evidence="7 8" key="1">
    <citation type="submission" date="2016-10" db="EMBL/GenBank/DDBJ databases">
        <title>Reductive evolution of mitochondrial metabolism and differential evolution of invasion-related proteins in Cryptosporidium.</title>
        <authorList>
            <person name="Liu S."/>
            <person name="Roellig D.M."/>
            <person name="Guo Y."/>
            <person name="Li N."/>
            <person name="Frace M.A."/>
            <person name="Tang K."/>
            <person name="Zhang L."/>
            <person name="Feng Y."/>
            <person name="Xiao L."/>
        </authorList>
    </citation>
    <scope>NUCLEOTIDE SEQUENCE [LARGE SCALE GENOMIC DNA]</scope>
    <source>
        <strain evidence="7">30847</strain>
    </source>
</reference>
<keyword evidence="2 4" id="KW-1015">Disulfide bond</keyword>
<sequence>MLVWPIIWTLRVVALFLLCFIYVDNTKFSTEKQNGVVLDNIVVGGYSANESSTDICRELYPKYGQLFPSDFQFMCLLPTGGLYNTRDDLLDIEYIRTKQENIYSANKISHSKFSEKIINSLEIQDSSLTGIYHSLTEASHYTVLESSGNISTSFKAYYFGLNEYLLSIKDEISLYNPQSQLLTPIKVFEQGVLSNHTPLNYLANINNPYIYYITDQGSYSLETWPVNHMVFICGYFMNGLFTVTVTGVSPTRIYYSVTLNNHLQTITTACSDENGVVLSKVDGSNWILSSGDWIELTIVRRYYGFILFTNGYRRYLLDMQDCWSDPLKVIKVDNGYSAIIIPSIEDCKVTQWSAWTTCTKSCAVGSKIRRRDVIMPQMNNGTACPLLIESKNCNEDISCSNCIYGSWSSWSSCSVSCGTGTSVRTRDILKVLEKGANCNKTFEVNTCNTFQCPTNCVLSQWSEWSICSATCGQGVQLSSRIAILSQSNGGNCPDNLSRTQSCMIRICTLPCVPNPCLHNGKCTSLPHSKFICSCSGFYQGENCDELIIPWWIYPILIIVGFFMVGTIYRLFIANYTVTTADSANYGDEQLDTQPLPQSSNIPPSNYSAQEDPYLFGLDNSEWQY</sequence>
<evidence type="ECO:0000313" key="8">
    <source>
        <dbReference type="Proteomes" id="UP000186804"/>
    </source>
</evidence>
<feature type="domain" description="EGF-like" evidence="6">
    <location>
        <begin position="508"/>
        <end position="544"/>
    </location>
</feature>
<dbReference type="InterPro" id="IPR039942">
    <property type="entry name" value="SBSPO"/>
</dbReference>
<feature type="disulfide bond" evidence="4">
    <location>
        <begin position="534"/>
        <end position="543"/>
    </location>
</feature>
<dbReference type="VEuPathDB" id="CryptoDB:cand_034510"/>
<dbReference type="GeneID" id="92367635"/>
<evidence type="ECO:0000256" key="1">
    <source>
        <dbReference type="ARBA" id="ARBA00022729"/>
    </source>
</evidence>
<keyword evidence="1" id="KW-0732">Signal</keyword>
<dbReference type="PANTHER" id="PTHR20920:SF5">
    <property type="entry name" value="SMB DOMAIN-CONTAINING PROTEIN"/>
    <property type="match status" value="1"/>
</dbReference>
<gene>
    <name evidence="7" type="ORF">cand_034510</name>
</gene>
<dbReference type="RefSeq" id="XP_067070072.1">
    <property type="nucleotide sequence ID" value="XM_067213677.1"/>
</dbReference>
<dbReference type="PROSITE" id="PS50092">
    <property type="entry name" value="TSP1"/>
    <property type="match status" value="3"/>
</dbReference>
<evidence type="ECO:0000259" key="6">
    <source>
        <dbReference type="PROSITE" id="PS50026"/>
    </source>
</evidence>
<keyword evidence="5" id="KW-0812">Transmembrane</keyword>